<dbReference type="FunFam" id="3.30.428.10:FF:000011">
    <property type="entry name" value="Fragile histidine triad"/>
    <property type="match status" value="1"/>
</dbReference>
<dbReference type="GeneID" id="59373067"/>
<dbReference type="EC" id="3.6.1.29" evidence="7"/>
<organism evidence="9 10">
    <name type="scientific">Pleurotus ostreatus</name>
    <name type="common">Oyster mushroom</name>
    <name type="synonym">White-rot fungus</name>
    <dbReference type="NCBI Taxonomy" id="5322"/>
    <lineage>
        <taxon>Eukaryota</taxon>
        <taxon>Fungi</taxon>
        <taxon>Dikarya</taxon>
        <taxon>Basidiomycota</taxon>
        <taxon>Agaricomycotina</taxon>
        <taxon>Agaricomycetes</taxon>
        <taxon>Agaricomycetidae</taxon>
        <taxon>Agaricales</taxon>
        <taxon>Pleurotineae</taxon>
        <taxon>Pleurotaceae</taxon>
        <taxon>Pleurotus</taxon>
    </lineage>
</organism>
<feature type="binding site" evidence="4">
    <location>
        <position position="122"/>
    </location>
    <ligand>
        <name>substrate</name>
    </ligand>
</feature>
<dbReference type="CDD" id="cd01275">
    <property type="entry name" value="FHIT"/>
    <property type="match status" value="1"/>
</dbReference>
<evidence type="ECO:0000256" key="1">
    <source>
        <dbReference type="ARBA" id="ARBA00022741"/>
    </source>
</evidence>
<dbReference type="InterPro" id="IPR011146">
    <property type="entry name" value="HIT-like"/>
</dbReference>
<reference evidence="9" key="1">
    <citation type="submission" date="2019-07" db="EMBL/GenBank/DDBJ databases">
        <authorList>
            <person name="Palmer J.M."/>
        </authorList>
    </citation>
    <scope>NUCLEOTIDE SEQUENCE</scope>
    <source>
        <strain evidence="9">PC9</strain>
    </source>
</reference>
<name>A0A8H7DXT8_PLEOS</name>
<keyword evidence="1 7" id="KW-0547">Nucleotide-binding</keyword>
<dbReference type="GO" id="GO:0000166">
    <property type="term" value="F:nucleotide binding"/>
    <property type="evidence" value="ECO:0007669"/>
    <property type="project" value="UniProtKB-KW"/>
</dbReference>
<keyword evidence="10" id="KW-1185">Reference proteome</keyword>
<protein>
    <recommendedName>
        <fullName evidence="7">Bis(5'-adenosyl)-triphosphatase</fullName>
        <ecNumber evidence="7">3.6.1.29</ecNumber>
    </recommendedName>
</protein>
<evidence type="ECO:0000256" key="4">
    <source>
        <dbReference type="PIRSR" id="PIRSR639383-2"/>
    </source>
</evidence>
<dbReference type="PROSITE" id="PS00892">
    <property type="entry name" value="HIT_1"/>
    <property type="match status" value="1"/>
</dbReference>
<dbReference type="Pfam" id="PF01230">
    <property type="entry name" value="HIT"/>
    <property type="match status" value="1"/>
</dbReference>
<feature type="short sequence motif" description="Histidine triad motif" evidence="6">
    <location>
        <begin position="118"/>
        <end position="122"/>
    </location>
</feature>
<dbReference type="Proteomes" id="UP000623687">
    <property type="component" value="Unassembled WGS sequence"/>
</dbReference>
<dbReference type="OrthoDB" id="680339at2759"/>
<comment type="cofactor">
    <cofactor evidence="7">
        <name>Mn(2+)</name>
        <dbReference type="ChEBI" id="CHEBI:29035"/>
    </cofactor>
</comment>
<dbReference type="InterPro" id="IPR019808">
    <property type="entry name" value="Histidine_triad_CS"/>
</dbReference>
<feature type="active site" description="Tele-AMP-histidine intermediate" evidence="3">
    <location>
        <position position="120"/>
    </location>
</feature>
<dbReference type="SUPFAM" id="SSF54197">
    <property type="entry name" value="HIT-like"/>
    <property type="match status" value="1"/>
</dbReference>
<accession>A0A8H7DXT8</accession>
<keyword evidence="2 7" id="KW-0378">Hydrolase</keyword>
<feature type="binding site" evidence="4">
    <location>
        <position position="107"/>
    </location>
    <ligand>
        <name>substrate</name>
    </ligand>
</feature>
<comment type="caution">
    <text evidence="9">The sequence shown here is derived from an EMBL/GenBank/DDBJ whole genome shotgun (WGS) entry which is preliminary data.</text>
</comment>
<evidence type="ECO:0000256" key="5">
    <source>
        <dbReference type="PIRSR" id="PIRSR639383-3"/>
    </source>
</evidence>
<proteinExistence type="predicted"/>
<dbReference type="InterPro" id="IPR036265">
    <property type="entry name" value="HIT-like_sf"/>
</dbReference>
<evidence type="ECO:0000256" key="7">
    <source>
        <dbReference type="RuleBase" id="RU366076"/>
    </source>
</evidence>
<sequence length="200" mass="22337">MALIRRAPLSLLPFGFRDAELVFMASRLLFSTVDVTKQTFYRSSLSFAIVNLKPIVPGHVLVIPTRVVTRMTDLPEAELSSLMHSVQAVGRVVERAYGADGLTVACQDGKAAGQTMPHVHFHILPRKLQGDRFSKNNDEVYPAIEQSEAELSTRYERNAPVPAMEGTKMDADEDRVARTLGEMEEEARWLQGFFGQQQTT</sequence>
<dbReference type="AlphaFoldDB" id="A0A8H7DXT8"/>
<dbReference type="VEuPathDB" id="FungiDB:PC9H_003249"/>
<comment type="catalytic activity">
    <reaction evidence="7">
        <text>P(1),P(3)-bis(5'-adenosyl) triphosphate + H2O = AMP + ADP + 2 H(+)</text>
        <dbReference type="Rhea" id="RHEA:13893"/>
        <dbReference type="ChEBI" id="CHEBI:15377"/>
        <dbReference type="ChEBI" id="CHEBI:15378"/>
        <dbReference type="ChEBI" id="CHEBI:58529"/>
        <dbReference type="ChEBI" id="CHEBI:456215"/>
        <dbReference type="ChEBI" id="CHEBI:456216"/>
        <dbReference type="EC" id="3.6.1.29"/>
    </reaction>
</comment>
<evidence type="ECO:0000313" key="10">
    <source>
        <dbReference type="Proteomes" id="UP000623687"/>
    </source>
</evidence>
<feature type="binding site" evidence="4">
    <location>
        <position position="51"/>
    </location>
    <ligand>
        <name>substrate</name>
    </ligand>
</feature>
<dbReference type="EMBL" id="JACETU010000002">
    <property type="protein sequence ID" value="KAF7436416.1"/>
    <property type="molecule type" value="Genomic_DNA"/>
</dbReference>
<dbReference type="RefSeq" id="XP_036634315.1">
    <property type="nucleotide sequence ID" value="XM_036772842.1"/>
</dbReference>
<dbReference type="PROSITE" id="PS51084">
    <property type="entry name" value="HIT_2"/>
    <property type="match status" value="1"/>
</dbReference>
<evidence type="ECO:0000313" key="9">
    <source>
        <dbReference type="EMBL" id="KAF7436416.1"/>
    </source>
</evidence>
<dbReference type="PANTHER" id="PTHR46243:SF1">
    <property type="entry name" value="BIS(5'-ADENOSYL)-TRIPHOSPHATASE"/>
    <property type="match status" value="1"/>
</dbReference>
<dbReference type="Gene3D" id="3.30.428.10">
    <property type="entry name" value="HIT-like"/>
    <property type="match status" value="1"/>
</dbReference>
<evidence type="ECO:0000256" key="3">
    <source>
        <dbReference type="PIRSR" id="PIRSR639383-1"/>
    </source>
</evidence>
<feature type="domain" description="HIT" evidence="8">
    <location>
        <begin position="26"/>
        <end position="134"/>
    </location>
</feature>
<dbReference type="InterPro" id="IPR039383">
    <property type="entry name" value="FHIT"/>
</dbReference>
<dbReference type="InterPro" id="IPR051884">
    <property type="entry name" value="Bis(5'-adenosyl)-TPase_reg"/>
</dbReference>
<evidence type="ECO:0000259" key="8">
    <source>
        <dbReference type="PROSITE" id="PS51084"/>
    </source>
</evidence>
<dbReference type="GO" id="GO:0047710">
    <property type="term" value="F:bis(5'-adenosyl)-triphosphatase activity"/>
    <property type="evidence" value="ECO:0007669"/>
    <property type="project" value="UniProtKB-UniRule"/>
</dbReference>
<evidence type="ECO:0000256" key="2">
    <source>
        <dbReference type="ARBA" id="ARBA00022801"/>
    </source>
</evidence>
<evidence type="ECO:0000256" key="6">
    <source>
        <dbReference type="PROSITE-ProRule" id="PRU00464"/>
    </source>
</evidence>
<feature type="site" description="Important for induction of apoptosis" evidence="5">
    <location>
        <position position="141"/>
    </location>
</feature>
<dbReference type="PANTHER" id="PTHR46243">
    <property type="entry name" value="BIS(5'-ADENOSYL)-TRIPHOSPHATASE"/>
    <property type="match status" value="1"/>
</dbReference>
<gene>
    <name evidence="9" type="ORF">PC9H_003249</name>
</gene>